<name>A0A1Y1Z1W3_9FUNG</name>
<feature type="transmembrane region" description="Helical" evidence="1">
    <location>
        <begin position="145"/>
        <end position="167"/>
    </location>
</feature>
<evidence type="ECO:0000313" key="2">
    <source>
        <dbReference type="EMBL" id="ORY03825.1"/>
    </source>
</evidence>
<sequence length="249" mass="28554">MGIQIKTLLPRFIYAAITVFITVHMFVFYNTYVLSGDLIKQYNNVDFVLDGINKQGGIYMFGSYYPIWAVILIEIGCAYVLEVSVAQPLSFYLAKNTFNPSSTDPVFFEGAIICSTVCFMCPAMSFLASLFFYPYNIGFNFITLIANWFQLICYNFPFAYFTQTFLVQPFIRQLFKMIFGPQQQSQDQNNEKRKIDDEKSEMTERATVADINNALQIIEQLKKDLLDAGNSTVVESIPEEKEIIEVNID</sequence>
<keyword evidence="1" id="KW-0472">Membrane</keyword>
<dbReference type="EMBL" id="MCOG01000472">
    <property type="protein sequence ID" value="ORY03825.1"/>
    <property type="molecule type" value="Genomic_DNA"/>
</dbReference>
<dbReference type="Proteomes" id="UP000193920">
    <property type="component" value="Unassembled WGS sequence"/>
</dbReference>
<comment type="caution">
    <text evidence="2">The sequence shown here is derived from an EMBL/GenBank/DDBJ whole genome shotgun (WGS) entry which is preliminary data.</text>
</comment>
<gene>
    <name evidence="2" type="ORF">LY90DRAFT_519517</name>
</gene>
<protein>
    <recommendedName>
        <fullName evidence="4">Transmembrane protein</fullName>
    </recommendedName>
</protein>
<organism evidence="2 3">
    <name type="scientific">Neocallimastix californiae</name>
    <dbReference type="NCBI Taxonomy" id="1754190"/>
    <lineage>
        <taxon>Eukaryota</taxon>
        <taxon>Fungi</taxon>
        <taxon>Fungi incertae sedis</taxon>
        <taxon>Chytridiomycota</taxon>
        <taxon>Chytridiomycota incertae sedis</taxon>
        <taxon>Neocallimastigomycetes</taxon>
        <taxon>Neocallimastigales</taxon>
        <taxon>Neocallimastigaceae</taxon>
        <taxon>Neocallimastix</taxon>
    </lineage>
</organism>
<evidence type="ECO:0000256" key="1">
    <source>
        <dbReference type="SAM" id="Phobius"/>
    </source>
</evidence>
<evidence type="ECO:0008006" key="4">
    <source>
        <dbReference type="Google" id="ProtNLM"/>
    </source>
</evidence>
<dbReference type="OrthoDB" id="2166438at2759"/>
<reference evidence="2 3" key="1">
    <citation type="submission" date="2016-08" db="EMBL/GenBank/DDBJ databases">
        <title>A Parts List for Fungal Cellulosomes Revealed by Comparative Genomics.</title>
        <authorList>
            <consortium name="DOE Joint Genome Institute"/>
            <person name="Haitjema C.H."/>
            <person name="Gilmore S.P."/>
            <person name="Henske J.K."/>
            <person name="Solomon K.V."/>
            <person name="De Groot R."/>
            <person name="Kuo A."/>
            <person name="Mondo S.J."/>
            <person name="Salamov A.A."/>
            <person name="Labutti K."/>
            <person name="Zhao Z."/>
            <person name="Chiniquy J."/>
            <person name="Barry K."/>
            <person name="Brewer H.M."/>
            <person name="Purvine S.O."/>
            <person name="Wright A.T."/>
            <person name="Boxma B."/>
            <person name="Van Alen T."/>
            <person name="Hackstein J.H."/>
            <person name="Baker S.E."/>
            <person name="Grigoriev I.V."/>
            <person name="O'Malley M.A."/>
        </authorList>
    </citation>
    <scope>NUCLEOTIDE SEQUENCE [LARGE SCALE GENOMIC DNA]</scope>
    <source>
        <strain evidence="2 3">G1</strain>
    </source>
</reference>
<dbReference type="Pfam" id="PF11391">
    <property type="entry name" value="DUF2798"/>
    <property type="match status" value="1"/>
</dbReference>
<evidence type="ECO:0000313" key="3">
    <source>
        <dbReference type="Proteomes" id="UP000193920"/>
    </source>
</evidence>
<accession>A0A1Y1Z1W3</accession>
<feature type="transmembrane region" description="Helical" evidence="1">
    <location>
        <begin position="12"/>
        <end position="32"/>
    </location>
</feature>
<dbReference type="AlphaFoldDB" id="A0A1Y1Z1W3"/>
<keyword evidence="3" id="KW-1185">Reference proteome</keyword>
<keyword evidence="1" id="KW-1133">Transmembrane helix</keyword>
<proteinExistence type="predicted"/>
<dbReference type="InterPro" id="IPR021529">
    <property type="entry name" value="DUF2798"/>
</dbReference>
<feature type="transmembrane region" description="Helical" evidence="1">
    <location>
        <begin position="67"/>
        <end position="94"/>
    </location>
</feature>
<keyword evidence="1" id="KW-0812">Transmembrane</keyword>
<feature type="transmembrane region" description="Helical" evidence="1">
    <location>
        <begin position="106"/>
        <end position="133"/>
    </location>
</feature>